<evidence type="ECO:0000313" key="7">
    <source>
        <dbReference type="EMBL" id="SOD98445.1"/>
    </source>
</evidence>
<dbReference type="SUPFAM" id="SSF88659">
    <property type="entry name" value="Sigma3 and sigma4 domains of RNA polymerase sigma factors"/>
    <property type="match status" value="1"/>
</dbReference>
<keyword evidence="4" id="KW-0804">Transcription</keyword>
<dbReference type="Pfam" id="PF04542">
    <property type="entry name" value="Sigma70_r2"/>
    <property type="match status" value="1"/>
</dbReference>
<dbReference type="GO" id="GO:0006352">
    <property type="term" value="P:DNA-templated transcription initiation"/>
    <property type="evidence" value="ECO:0007669"/>
    <property type="project" value="InterPro"/>
</dbReference>
<evidence type="ECO:0000259" key="5">
    <source>
        <dbReference type="Pfam" id="PF04542"/>
    </source>
</evidence>
<dbReference type="InterPro" id="IPR013249">
    <property type="entry name" value="RNA_pol_sigma70_r4_t2"/>
</dbReference>
<evidence type="ECO:0000259" key="6">
    <source>
        <dbReference type="Pfam" id="PF08281"/>
    </source>
</evidence>
<reference evidence="8" key="1">
    <citation type="submission" date="2017-09" db="EMBL/GenBank/DDBJ databases">
        <authorList>
            <person name="Varghese N."/>
            <person name="Submissions S."/>
        </authorList>
    </citation>
    <scope>NUCLEOTIDE SEQUENCE [LARGE SCALE GENOMIC DNA]</scope>
    <source>
        <strain evidence="8">DSM 29961</strain>
    </source>
</reference>
<dbReference type="InterPro" id="IPR036388">
    <property type="entry name" value="WH-like_DNA-bd_sf"/>
</dbReference>
<dbReference type="PANTHER" id="PTHR43133">
    <property type="entry name" value="RNA POLYMERASE ECF-TYPE SIGMA FACTO"/>
    <property type="match status" value="1"/>
</dbReference>
<dbReference type="InterPro" id="IPR039425">
    <property type="entry name" value="RNA_pol_sigma-70-like"/>
</dbReference>
<sequence length="161" mass="18723">MLSEQEFVRQIRQHQKIIHKVCHLYADKPEDREDLFQEILLNAWKANRAFRQEAAFSTWLYQIGLNTAISHFRREKRKPVQDGLDGALQLPDFQDEVAEAQFAALYKAIGQLDKIDKALVLLYLDDYDYATIGQVLGITPNYVGVKMSRIKQQLKQTVQQD</sequence>
<evidence type="ECO:0000256" key="3">
    <source>
        <dbReference type="ARBA" id="ARBA00023082"/>
    </source>
</evidence>
<dbReference type="AlphaFoldDB" id="A0A286GSC3"/>
<evidence type="ECO:0000256" key="4">
    <source>
        <dbReference type="ARBA" id="ARBA00023163"/>
    </source>
</evidence>
<dbReference type="NCBIfam" id="TIGR02937">
    <property type="entry name" value="sigma70-ECF"/>
    <property type="match status" value="1"/>
</dbReference>
<feature type="domain" description="RNA polymerase sigma-70 region 2" evidence="5">
    <location>
        <begin position="11"/>
        <end position="77"/>
    </location>
</feature>
<dbReference type="InterPro" id="IPR007627">
    <property type="entry name" value="RNA_pol_sigma70_r2"/>
</dbReference>
<dbReference type="PANTHER" id="PTHR43133:SF45">
    <property type="entry name" value="RNA POLYMERASE ECF-TYPE SIGMA FACTOR"/>
    <property type="match status" value="1"/>
</dbReference>
<dbReference type="InterPro" id="IPR014284">
    <property type="entry name" value="RNA_pol_sigma-70_dom"/>
</dbReference>
<keyword evidence="2" id="KW-0805">Transcription regulation</keyword>
<evidence type="ECO:0000313" key="8">
    <source>
        <dbReference type="Proteomes" id="UP000219452"/>
    </source>
</evidence>
<dbReference type="Proteomes" id="UP000219452">
    <property type="component" value="Unassembled WGS sequence"/>
</dbReference>
<dbReference type="OrthoDB" id="9780326at2"/>
<dbReference type="GO" id="GO:0016987">
    <property type="term" value="F:sigma factor activity"/>
    <property type="evidence" value="ECO:0007669"/>
    <property type="project" value="UniProtKB-KW"/>
</dbReference>
<keyword evidence="8" id="KW-1185">Reference proteome</keyword>
<name>A0A286GSC3_9BACT</name>
<accession>A0A286GSC3</accession>
<dbReference type="InterPro" id="IPR013324">
    <property type="entry name" value="RNA_pol_sigma_r3/r4-like"/>
</dbReference>
<dbReference type="RefSeq" id="WP_097131277.1">
    <property type="nucleotide sequence ID" value="NZ_OCNH01000008.1"/>
</dbReference>
<dbReference type="Gene3D" id="1.10.10.10">
    <property type="entry name" value="Winged helix-like DNA-binding domain superfamily/Winged helix DNA-binding domain"/>
    <property type="match status" value="1"/>
</dbReference>
<dbReference type="InterPro" id="IPR013325">
    <property type="entry name" value="RNA_pol_sigma_r2"/>
</dbReference>
<protein>
    <submittedName>
        <fullName evidence="7">RNA polymerase sigma-70 factor, ECF subfamily</fullName>
    </submittedName>
</protein>
<proteinExistence type="inferred from homology"/>
<dbReference type="SUPFAM" id="SSF88946">
    <property type="entry name" value="Sigma2 domain of RNA polymerase sigma factors"/>
    <property type="match status" value="1"/>
</dbReference>
<keyword evidence="3" id="KW-0731">Sigma factor</keyword>
<evidence type="ECO:0000256" key="2">
    <source>
        <dbReference type="ARBA" id="ARBA00023015"/>
    </source>
</evidence>
<feature type="domain" description="RNA polymerase sigma factor 70 region 4 type 2" evidence="6">
    <location>
        <begin position="104"/>
        <end position="154"/>
    </location>
</feature>
<dbReference type="Pfam" id="PF08281">
    <property type="entry name" value="Sigma70_r4_2"/>
    <property type="match status" value="1"/>
</dbReference>
<dbReference type="EMBL" id="OCNH01000008">
    <property type="protein sequence ID" value="SOD98445.1"/>
    <property type="molecule type" value="Genomic_DNA"/>
</dbReference>
<dbReference type="Gene3D" id="1.10.1740.10">
    <property type="match status" value="1"/>
</dbReference>
<gene>
    <name evidence="7" type="ORF">SAMN06269250_6088</name>
</gene>
<dbReference type="GO" id="GO:0003677">
    <property type="term" value="F:DNA binding"/>
    <property type="evidence" value="ECO:0007669"/>
    <property type="project" value="InterPro"/>
</dbReference>
<evidence type="ECO:0000256" key="1">
    <source>
        <dbReference type="ARBA" id="ARBA00010641"/>
    </source>
</evidence>
<comment type="similarity">
    <text evidence="1">Belongs to the sigma-70 factor family. ECF subfamily.</text>
</comment>
<organism evidence="7 8">
    <name type="scientific">Spirosoma fluviale</name>
    <dbReference type="NCBI Taxonomy" id="1597977"/>
    <lineage>
        <taxon>Bacteria</taxon>
        <taxon>Pseudomonadati</taxon>
        <taxon>Bacteroidota</taxon>
        <taxon>Cytophagia</taxon>
        <taxon>Cytophagales</taxon>
        <taxon>Cytophagaceae</taxon>
        <taxon>Spirosoma</taxon>
    </lineage>
</organism>